<evidence type="ECO:0000313" key="1">
    <source>
        <dbReference type="EMBL" id="TFK70244.1"/>
    </source>
</evidence>
<gene>
    <name evidence="1" type="ORF">BDN72DRAFT_766794</name>
</gene>
<sequence>MLPDLGHEFLDDTLLHVAHSNGILEVNPNGPHPIFQLIRGAEREWQMKLEHASQTLDEAVEEYKRRYRRAPPQGFDKWWDYAVANNVQLPDEYDQISEDLEPFWGLDPKELQRIEALYEANNDIYMMEKNDDASMRIARVGGKNTTAVEDKDIPQSARRMLALLHDVQHHLLPFKALFSTLDNPYIMKNHEFRQTLLDAAASQTYVDEGEYPPPPKFGWSWACPPSSPLNRRLYDSAAQTLPRRKCFIHDHRRAMDPCLHPQLLSLHGQFLAYGTGPPADPLFPRFSYSSTPLHHDIRVPHPESWIGDIPRQDDPEWDGKPDERLLWRGSNTGIWYGGDTPWSQSHRTRLVDFANDLNGTTQILLPPRTPRDKVGEGVEVERSKVNPALFDIAFAGAPLQCSPEVCDTLARQFEWRRYQDQAQAGQFKYILDIDGNGWSSRFKRLITSNSLIFKTTVYPEWYMDKIQPWLHYVPIQLDLSDLHDALVFFRGGLYGEGANEDLAKKIASAGRDWSLTFWRSEDMTAYLYRLLLEYARVMSSDREVMSYNP</sequence>
<reference evidence="1 2" key="1">
    <citation type="journal article" date="2019" name="Nat. Ecol. Evol.">
        <title>Megaphylogeny resolves global patterns of mushroom evolution.</title>
        <authorList>
            <person name="Varga T."/>
            <person name="Krizsan K."/>
            <person name="Foldi C."/>
            <person name="Dima B."/>
            <person name="Sanchez-Garcia M."/>
            <person name="Sanchez-Ramirez S."/>
            <person name="Szollosi G.J."/>
            <person name="Szarkandi J.G."/>
            <person name="Papp V."/>
            <person name="Albert L."/>
            <person name="Andreopoulos W."/>
            <person name="Angelini C."/>
            <person name="Antonin V."/>
            <person name="Barry K.W."/>
            <person name="Bougher N.L."/>
            <person name="Buchanan P."/>
            <person name="Buyck B."/>
            <person name="Bense V."/>
            <person name="Catcheside P."/>
            <person name="Chovatia M."/>
            <person name="Cooper J."/>
            <person name="Damon W."/>
            <person name="Desjardin D."/>
            <person name="Finy P."/>
            <person name="Geml J."/>
            <person name="Haridas S."/>
            <person name="Hughes K."/>
            <person name="Justo A."/>
            <person name="Karasinski D."/>
            <person name="Kautmanova I."/>
            <person name="Kiss B."/>
            <person name="Kocsube S."/>
            <person name="Kotiranta H."/>
            <person name="LaButti K.M."/>
            <person name="Lechner B.E."/>
            <person name="Liimatainen K."/>
            <person name="Lipzen A."/>
            <person name="Lukacs Z."/>
            <person name="Mihaltcheva S."/>
            <person name="Morgado L.N."/>
            <person name="Niskanen T."/>
            <person name="Noordeloos M.E."/>
            <person name="Ohm R.A."/>
            <person name="Ortiz-Santana B."/>
            <person name="Ovrebo C."/>
            <person name="Racz N."/>
            <person name="Riley R."/>
            <person name="Savchenko A."/>
            <person name="Shiryaev A."/>
            <person name="Soop K."/>
            <person name="Spirin V."/>
            <person name="Szebenyi C."/>
            <person name="Tomsovsky M."/>
            <person name="Tulloss R.E."/>
            <person name="Uehling J."/>
            <person name="Grigoriev I.V."/>
            <person name="Vagvolgyi C."/>
            <person name="Papp T."/>
            <person name="Martin F.M."/>
            <person name="Miettinen O."/>
            <person name="Hibbett D.S."/>
            <person name="Nagy L.G."/>
        </authorList>
    </citation>
    <scope>NUCLEOTIDE SEQUENCE [LARGE SCALE GENOMIC DNA]</scope>
    <source>
        <strain evidence="1 2">NL-1719</strain>
    </source>
</reference>
<accession>A0ACD3AY34</accession>
<name>A0ACD3AY34_9AGAR</name>
<organism evidence="1 2">
    <name type="scientific">Pluteus cervinus</name>
    <dbReference type="NCBI Taxonomy" id="181527"/>
    <lineage>
        <taxon>Eukaryota</taxon>
        <taxon>Fungi</taxon>
        <taxon>Dikarya</taxon>
        <taxon>Basidiomycota</taxon>
        <taxon>Agaricomycotina</taxon>
        <taxon>Agaricomycetes</taxon>
        <taxon>Agaricomycetidae</taxon>
        <taxon>Agaricales</taxon>
        <taxon>Pluteineae</taxon>
        <taxon>Pluteaceae</taxon>
        <taxon>Pluteus</taxon>
    </lineage>
</organism>
<dbReference type="EMBL" id="ML208316">
    <property type="protein sequence ID" value="TFK70244.1"/>
    <property type="molecule type" value="Genomic_DNA"/>
</dbReference>
<protein>
    <submittedName>
        <fullName evidence="1">Uncharacterized protein</fullName>
    </submittedName>
</protein>
<dbReference type="Proteomes" id="UP000308600">
    <property type="component" value="Unassembled WGS sequence"/>
</dbReference>
<keyword evidence="2" id="KW-1185">Reference proteome</keyword>
<proteinExistence type="predicted"/>
<evidence type="ECO:0000313" key="2">
    <source>
        <dbReference type="Proteomes" id="UP000308600"/>
    </source>
</evidence>